<evidence type="ECO:0008006" key="2">
    <source>
        <dbReference type="Google" id="ProtNLM"/>
    </source>
</evidence>
<protein>
    <recommendedName>
        <fullName evidence="2">Gcp-like domain-containing protein</fullName>
    </recommendedName>
</protein>
<feature type="non-terminal residue" evidence="1">
    <location>
        <position position="1"/>
    </location>
</feature>
<sequence>SLAKVNGEIFYARHEFCTDNGAMIAYAGAQRLKAGQRDGERIVAVPRWPMNQLPSLTEVRLSGLID</sequence>
<organism evidence="1">
    <name type="scientific">marine sediment metagenome</name>
    <dbReference type="NCBI Taxonomy" id="412755"/>
    <lineage>
        <taxon>unclassified sequences</taxon>
        <taxon>metagenomes</taxon>
        <taxon>ecological metagenomes</taxon>
    </lineage>
</organism>
<dbReference type="AlphaFoldDB" id="A0A0F9MST3"/>
<evidence type="ECO:0000313" key="1">
    <source>
        <dbReference type="EMBL" id="KKN08784.1"/>
    </source>
</evidence>
<accession>A0A0F9MST3</accession>
<comment type="caution">
    <text evidence="1">The sequence shown here is derived from an EMBL/GenBank/DDBJ whole genome shotgun (WGS) entry which is preliminary data.</text>
</comment>
<proteinExistence type="predicted"/>
<dbReference type="EMBL" id="LAZR01004416">
    <property type="protein sequence ID" value="KKN08784.1"/>
    <property type="molecule type" value="Genomic_DNA"/>
</dbReference>
<dbReference type="Gene3D" id="3.30.420.40">
    <property type="match status" value="1"/>
</dbReference>
<gene>
    <name evidence="1" type="ORF">LCGC14_1053110</name>
</gene>
<reference evidence="1" key="1">
    <citation type="journal article" date="2015" name="Nature">
        <title>Complex archaea that bridge the gap between prokaryotes and eukaryotes.</title>
        <authorList>
            <person name="Spang A."/>
            <person name="Saw J.H."/>
            <person name="Jorgensen S.L."/>
            <person name="Zaremba-Niedzwiedzka K."/>
            <person name="Martijn J."/>
            <person name="Lind A.E."/>
            <person name="van Eijk R."/>
            <person name="Schleper C."/>
            <person name="Guy L."/>
            <person name="Ettema T.J."/>
        </authorList>
    </citation>
    <scope>NUCLEOTIDE SEQUENCE</scope>
</reference>
<name>A0A0F9MST3_9ZZZZ</name>